<evidence type="ECO:0000313" key="1">
    <source>
        <dbReference type="EMBL" id="JAD91218.1"/>
    </source>
</evidence>
<reference evidence="1" key="2">
    <citation type="journal article" date="2015" name="Data Brief">
        <title>Shoot transcriptome of the giant reed, Arundo donax.</title>
        <authorList>
            <person name="Barrero R.A."/>
            <person name="Guerrero F.D."/>
            <person name="Moolhuijzen P."/>
            <person name="Goolsby J.A."/>
            <person name="Tidwell J."/>
            <person name="Bellgard S.E."/>
            <person name="Bellgard M.I."/>
        </authorList>
    </citation>
    <scope>NUCLEOTIDE SEQUENCE</scope>
    <source>
        <tissue evidence="1">Shoot tissue taken approximately 20 cm above the soil surface</tissue>
    </source>
</reference>
<proteinExistence type="predicted"/>
<name>A0A0A9DWZ9_ARUDO</name>
<sequence length="76" mass="8602">MSWKVRSCPCRNNPGGVIDALPCFAFNVLYEDLENAMEVALPIRVFQNKWFICGYQIPIPGGAFCAFCFCFSLSRK</sequence>
<reference evidence="1" key="1">
    <citation type="submission" date="2014-09" db="EMBL/GenBank/DDBJ databases">
        <authorList>
            <person name="Magalhaes I.L.F."/>
            <person name="Oliveira U."/>
            <person name="Santos F.R."/>
            <person name="Vidigal T.H.D.A."/>
            <person name="Brescovit A.D."/>
            <person name="Santos A.J."/>
        </authorList>
    </citation>
    <scope>NUCLEOTIDE SEQUENCE</scope>
    <source>
        <tissue evidence="1">Shoot tissue taken approximately 20 cm above the soil surface</tissue>
    </source>
</reference>
<accession>A0A0A9DWZ9</accession>
<protein>
    <submittedName>
        <fullName evidence="1">Uncharacterized protein</fullName>
    </submittedName>
</protein>
<dbReference type="EMBL" id="GBRH01206677">
    <property type="protein sequence ID" value="JAD91218.1"/>
    <property type="molecule type" value="Transcribed_RNA"/>
</dbReference>
<dbReference type="AlphaFoldDB" id="A0A0A9DWZ9"/>
<organism evidence="1">
    <name type="scientific">Arundo donax</name>
    <name type="common">Giant reed</name>
    <name type="synonym">Donax arundinaceus</name>
    <dbReference type="NCBI Taxonomy" id="35708"/>
    <lineage>
        <taxon>Eukaryota</taxon>
        <taxon>Viridiplantae</taxon>
        <taxon>Streptophyta</taxon>
        <taxon>Embryophyta</taxon>
        <taxon>Tracheophyta</taxon>
        <taxon>Spermatophyta</taxon>
        <taxon>Magnoliopsida</taxon>
        <taxon>Liliopsida</taxon>
        <taxon>Poales</taxon>
        <taxon>Poaceae</taxon>
        <taxon>PACMAD clade</taxon>
        <taxon>Arundinoideae</taxon>
        <taxon>Arundineae</taxon>
        <taxon>Arundo</taxon>
    </lineage>
</organism>